<dbReference type="InterPro" id="IPR035865">
    <property type="entry name" value="SOCS6_SH2"/>
</dbReference>
<dbReference type="EMBL" id="CAKKLH010000314">
    <property type="protein sequence ID" value="CAH0111381.1"/>
    <property type="molecule type" value="Genomic_DNA"/>
</dbReference>
<evidence type="ECO:0008006" key="11">
    <source>
        <dbReference type="Google" id="ProtNLM"/>
    </source>
</evidence>
<organism evidence="9 10">
    <name type="scientific">Daphnia galeata</name>
    <dbReference type="NCBI Taxonomy" id="27404"/>
    <lineage>
        <taxon>Eukaryota</taxon>
        <taxon>Metazoa</taxon>
        <taxon>Ecdysozoa</taxon>
        <taxon>Arthropoda</taxon>
        <taxon>Crustacea</taxon>
        <taxon>Branchiopoda</taxon>
        <taxon>Diplostraca</taxon>
        <taxon>Cladocera</taxon>
        <taxon>Anomopoda</taxon>
        <taxon>Daphniidae</taxon>
        <taxon>Daphnia</taxon>
    </lineage>
</organism>
<name>A0A8J2WTZ3_9CRUS</name>
<dbReference type="InterPro" id="IPR001496">
    <property type="entry name" value="SOCS_box"/>
</dbReference>
<evidence type="ECO:0000259" key="8">
    <source>
        <dbReference type="PROSITE" id="PS50225"/>
    </source>
</evidence>
<feature type="compositionally biased region" description="Polar residues" evidence="6">
    <location>
        <begin position="22"/>
        <end position="56"/>
    </location>
</feature>
<dbReference type="CDD" id="cd03717">
    <property type="entry name" value="SOCS_SOCS_like"/>
    <property type="match status" value="1"/>
</dbReference>
<dbReference type="InterPro" id="IPR000980">
    <property type="entry name" value="SH2"/>
</dbReference>
<dbReference type="Proteomes" id="UP000789390">
    <property type="component" value="Unassembled WGS sequence"/>
</dbReference>
<dbReference type="InterPro" id="IPR036036">
    <property type="entry name" value="SOCS_box-like_dom_sf"/>
</dbReference>
<dbReference type="CDD" id="cd10387">
    <property type="entry name" value="SH2_SOCS6"/>
    <property type="match status" value="1"/>
</dbReference>
<feature type="domain" description="SOCS box" evidence="8">
    <location>
        <begin position="351"/>
        <end position="395"/>
    </location>
</feature>
<evidence type="ECO:0000256" key="3">
    <source>
        <dbReference type="ARBA" id="ARBA00022786"/>
    </source>
</evidence>
<dbReference type="SMART" id="SM00252">
    <property type="entry name" value="SH2"/>
    <property type="match status" value="1"/>
</dbReference>
<proteinExistence type="predicted"/>
<dbReference type="PROSITE" id="PS50225">
    <property type="entry name" value="SOCS"/>
    <property type="match status" value="1"/>
</dbReference>
<dbReference type="SMART" id="SM00253">
    <property type="entry name" value="SOCS"/>
    <property type="match status" value="1"/>
</dbReference>
<keyword evidence="1" id="KW-0341">Growth regulation</keyword>
<feature type="region of interest" description="Disordered" evidence="6">
    <location>
        <begin position="22"/>
        <end position="64"/>
    </location>
</feature>
<dbReference type="SMART" id="SM00969">
    <property type="entry name" value="SOCS_box"/>
    <property type="match status" value="1"/>
</dbReference>
<keyword evidence="3" id="KW-0833">Ubl conjugation pathway</keyword>
<dbReference type="GO" id="GO:0009968">
    <property type="term" value="P:negative regulation of signal transduction"/>
    <property type="evidence" value="ECO:0007669"/>
    <property type="project" value="UniProtKB-KW"/>
</dbReference>
<sequence length="400" mass="45356">MKKLNWSGLDFLRRDRGAIARESNSNTSSSQLGTNRWSSESKLQMTDTVSQSSSDLNQEKPLSNKGRLSFSDLLRLKKNPSETGYPESKIQKSSLLDTLKRKFKIARSEHSRIRQMNKRHSFSLSISSIAEESCERESLQKSKTLPSIQQSCRFCSVSNSLRSARENCCGIHDLDPLSENQDDPNENSLPAAVQEVMPTSIHDTETLFPSNNTEAEVSLHSPSNAVVPTTASSNSNLAWELFKLVKYGWYWGRMTRGEAERKLVDQPDGAFLVRDSSDDCHLLSLSFRSYGRTLHTRIEHTNGYFSFYAYPEAEQHSSVGQLIEHLMDTSRSGIFCYSRSRSPGSPSYPVRLTKPVSRFSEVLPLQYMCRFVIRQYVRMDHIEALPLPESLKSFIVRGNS</sequence>
<dbReference type="SUPFAM" id="SSF158235">
    <property type="entry name" value="SOCS box-like"/>
    <property type="match status" value="1"/>
</dbReference>
<dbReference type="Gene3D" id="1.10.750.20">
    <property type="entry name" value="SOCS box"/>
    <property type="match status" value="1"/>
</dbReference>
<dbReference type="PANTHER" id="PTHR10155:SF32">
    <property type="entry name" value="LP02169P"/>
    <property type="match status" value="1"/>
</dbReference>
<dbReference type="GO" id="GO:0005942">
    <property type="term" value="C:phosphatidylinositol 3-kinase complex"/>
    <property type="evidence" value="ECO:0007669"/>
    <property type="project" value="TreeGrafter"/>
</dbReference>
<keyword evidence="2" id="KW-0734">Signal transduction inhibitor</keyword>
<feature type="domain" description="SH2" evidence="7">
    <location>
        <begin position="249"/>
        <end position="356"/>
    </location>
</feature>
<evidence type="ECO:0000256" key="4">
    <source>
        <dbReference type="ARBA" id="ARBA00022999"/>
    </source>
</evidence>
<reference evidence="9" key="1">
    <citation type="submission" date="2021-11" db="EMBL/GenBank/DDBJ databases">
        <authorList>
            <person name="Schell T."/>
        </authorList>
    </citation>
    <scope>NUCLEOTIDE SEQUENCE</scope>
    <source>
        <strain evidence="9">M5</strain>
    </source>
</reference>
<dbReference type="Pfam" id="PF00017">
    <property type="entry name" value="SH2"/>
    <property type="match status" value="1"/>
</dbReference>
<evidence type="ECO:0000313" key="10">
    <source>
        <dbReference type="Proteomes" id="UP000789390"/>
    </source>
</evidence>
<dbReference type="SUPFAM" id="SSF55550">
    <property type="entry name" value="SH2 domain"/>
    <property type="match status" value="1"/>
</dbReference>
<dbReference type="GO" id="GO:0035556">
    <property type="term" value="P:intracellular signal transduction"/>
    <property type="evidence" value="ECO:0007669"/>
    <property type="project" value="InterPro"/>
</dbReference>
<dbReference type="GO" id="GO:0046854">
    <property type="term" value="P:phosphatidylinositol phosphate biosynthetic process"/>
    <property type="evidence" value="ECO:0007669"/>
    <property type="project" value="TreeGrafter"/>
</dbReference>
<evidence type="ECO:0000256" key="6">
    <source>
        <dbReference type="SAM" id="MobiDB-lite"/>
    </source>
</evidence>
<dbReference type="PANTHER" id="PTHR10155">
    <property type="entry name" value="PHOSPHATIDYLINOSITOL 3-KINASE REGULATORY SUBUNIT"/>
    <property type="match status" value="1"/>
</dbReference>
<accession>A0A8J2WTZ3</accession>
<dbReference type="FunFam" id="3.30.505.10:FF:000036">
    <property type="entry name" value="Suppressor of cytokine signaling 6"/>
    <property type="match status" value="1"/>
</dbReference>
<evidence type="ECO:0000256" key="1">
    <source>
        <dbReference type="ARBA" id="ARBA00022604"/>
    </source>
</evidence>
<protein>
    <recommendedName>
        <fullName evidence="11">Suppressor of cytokine signaling 6</fullName>
    </recommendedName>
</protein>
<dbReference type="GO" id="GO:0046935">
    <property type="term" value="F:1-phosphatidylinositol-3-kinase regulator activity"/>
    <property type="evidence" value="ECO:0007669"/>
    <property type="project" value="TreeGrafter"/>
</dbReference>
<dbReference type="InterPro" id="IPR036860">
    <property type="entry name" value="SH2_dom_sf"/>
</dbReference>
<keyword evidence="10" id="KW-1185">Reference proteome</keyword>
<dbReference type="OrthoDB" id="6270897at2759"/>
<evidence type="ECO:0000313" key="9">
    <source>
        <dbReference type="EMBL" id="CAH0111381.1"/>
    </source>
</evidence>
<dbReference type="AlphaFoldDB" id="A0A8J2WTZ3"/>
<dbReference type="PRINTS" id="PR00401">
    <property type="entry name" value="SH2DOMAIN"/>
</dbReference>
<comment type="caution">
    <text evidence="9">The sequence shown here is derived from an EMBL/GenBank/DDBJ whole genome shotgun (WGS) entry which is preliminary data.</text>
</comment>
<dbReference type="Pfam" id="PF07525">
    <property type="entry name" value="SOCS_box"/>
    <property type="match status" value="1"/>
</dbReference>
<evidence type="ECO:0000256" key="2">
    <source>
        <dbReference type="ARBA" id="ARBA00022700"/>
    </source>
</evidence>
<evidence type="ECO:0000259" key="7">
    <source>
        <dbReference type="PROSITE" id="PS50001"/>
    </source>
</evidence>
<gene>
    <name evidence="9" type="ORF">DGAL_LOCUS15026</name>
</gene>
<evidence type="ECO:0000256" key="5">
    <source>
        <dbReference type="PROSITE-ProRule" id="PRU00191"/>
    </source>
</evidence>
<dbReference type="Gene3D" id="3.30.505.10">
    <property type="entry name" value="SH2 domain"/>
    <property type="match status" value="1"/>
</dbReference>
<keyword evidence="4 5" id="KW-0727">SH2 domain</keyword>
<dbReference type="PROSITE" id="PS50001">
    <property type="entry name" value="SH2"/>
    <property type="match status" value="1"/>
</dbReference>